<dbReference type="GO" id="GO:0016567">
    <property type="term" value="P:protein ubiquitination"/>
    <property type="evidence" value="ECO:0007669"/>
    <property type="project" value="UniProtKB-UniRule"/>
</dbReference>
<dbReference type="FunFam" id="3.30.40.10:FF:000442">
    <property type="entry name" value="RING-type E3 ubiquitin transferase"/>
    <property type="match status" value="1"/>
</dbReference>
<evidence type="ECO:0000256" key="4">
    <source>
        <dbReference type="ARBA" id="ARBA00022786"/>
    </source>
</evidence>
<dbReference type="GO" id="GO:0061630">
    <property type="term" value="F:ubiquitin protein ligase activity"/>
    <property type="evidence" value="ECO:0007669"/>
    <property type="project" value="UniProtKB-UniRule"/>
</dbReference>
<dbReference type="Gene3D" id="3.30.40.10">
    <property type="entry name" value="Zinc/RING finger domain, C3HC4 (zinc finger)"/>
    <property type="match status" value="1"/>
</dbReference>
<dbReference type="InterPro" id="IPR058678">
    <property type="entry name" value="ARM_PUB"/>
</dbReference>
<dbReference type="Pfam" id="PF04564">
    <property type="entry name" value="U-box"/>
    <property type="match status" value="1"/>
</dbReference>
<dbReference type="EC" id="2.3.2.27" evidence="5"/>
<dbReference type="SMART" id="SM00504">
    <property type="entry name" value="Ubox"/>
    <property type="match status" value="1"/>
</dbReference>
<organism evidence="7 8">
    <name type="scientific">Lithospermum erythrorhizon</name>
    <name type="common">Purple gromwell</name>
    <name type="synonym">Lithospermum officinale var. erythrorhizon</name>
    <dbReference type="NCBI Taxonomy" id="34254"/>
    <lineage>
        <taxon>Eukaryota</taxon>
        <taxon>Viridiplantae</taxon>
        <taxon>Streptophyta</taxon>
        <taxon>Embryophyta</taxon>
        <taxon>Tracheophyta</taxon>
        <taxon>Spermatophyta</taxon>
        <taxon>Magnoliopsida</taxon>
        <taxon>eudicotyledons</taxon>
        <taxon>Gunneridae</taxon>
        <taxon>Pentapetalae</taxon>
        <taxon>asterids</taxon>
        <taxon>lamiids</taxon>
        <taxon>Boraginales</taxon>
        <taxon>Boraginaceae</taxon>
        <taxon>Boraginoideae</taxon>
        <taxon>Lithospermeae</taxon>
        <taxon>Lithospermum</taxon>
    </lineage>
</organism>
<dbReference type="PANTHER" id="PTHR22849">
    <property type="entry name" value="WDSAM1 PROTEIN"/>
    <property type="match status" value="1"/>
</dbReference>
<evidence type="ECO:0000256" key="2">
    <source>
        <dbReference type="ARBA" id="ARBA00004906"/>
    </source>
</evidence>
<evidence type="ECO:0000313" key="8">
    <source>
        <dbReference type="Proteomes" id="UP001454036"/>
    </source>
</evidence>
<keyword evidence="4 5" id="KW-0833">Ubl conjugation pathway</keyword>
<evidence type="ECO:0000256" key="1">
    <source>
        <dbReference type="ARBA" id="ARBA00000900"/>
    </source>
</evidence>
<dbReference type="PANTHER" id="PTHR22849:SF61">
    <property type="entry name" value="U-BOX DOMAIN-CONTAINING PROTEIN 21"/>
    <property type="match status" value="1"/>
</dbReference>
<dbReference type="InterPro" id="IPR016024">
    <property type="entry name" value="ARM-type_fold"/>
</dbReference>
<evidence type="ECO:0000259" key="6">
    <source>
        <dbReference type="PROSITE" id="PS51698"/>
    </source>
</evidence>
<dbReference type="InterPro" id="IPR011989">
    <property type="entry name" value="ARM-like"/>
</dbReference>
<keyword evidence="3 5" id="KW-0808">Transferase</keyword>
<dbReference type="InterPro" id="IPR003613">
    <property type="entry name" value="Ubox_domain"/>
</dbReference>
<name>A0AAV3RA94_LITER</name>
<dbReference type="InterPro" id="IPR045185">
    <property type="entry name" value="PUB22/23/24-like"/>
</dbReference>
<keyword evidence="8" id="KW-1185">Reference proteome</keyword>
<protein>
    <recommendedName>
        <fullName evidence="5 6">U-box domain-containing protein</fullName>
        <ecNumber evidence="5">2.3.2.27</ecNumber>
    </recommendedName>
    <alternativeName>
        <fullName evidence="5">RING-type E3 ubiquitin transferase PUB</fullName>
    </alternativeName>
</protein>
<reference evidence="7 8" key="1">
    <citation type="submission" date="2024-01" db="EMBL/GenBank/DDBJ databases">
        <title>The complete chloroplast genome sequence of Lithospermum erythrorhizon: insights into the phylogenetic relationship among Boraginaceae species and the maternal lineages of purple gromwells.</title>
        <authorList>
            <person name="Okada T."/>
            <person name="Watanabe K."/>
        </authorList>
    </citation>
    <scope>NUCLEOTIDE SEQUENCE [LARGE SCALE GENOMIC DNA]</scope>
</reference>
<evidence type="ECO:0000256" key="3">
    <source>
        <dbReference type="ARBA" id="ARBA00022679"/>
    </source>
</evidence>
<dbReference type="CDD" id="cd16664">
    <property type="entry name" value="RING-Ubox_PUB"/>
    <property type="match status" value="1"/>
</dbReference>
<dbReference type="AlphaFoldDB" id="A0AAV3RA94"/>
<proteinExistence type="predicted"/>
<dbReference type="SUPFAM" id="SSF57850">
    <property type="entry name" value="RING/U-box"/>
    <property type="match status" value="1"/>
</dbReference>
<dbReference type="SUPFAM" id="SSF48371">
    <property type="entry name" value="ARM repeat"/>
    <property type="match status" value="1"/>
</dbReference>
<comment type="catalytic activity">
    <reaction evidence="1 5">
        <text>S-ubiquitinyl-[E2 ubiquitin-conjugating enzyme]-L-cysteine + [acceptor protein]-L-lysine = [E2 ubiquitin-conjugating enzyme]-L-cysteine + N(6)-ubiquitinyl-[acceptor protein]-L-lysine.</text>
        <dbReference type="EC" id="2.3.2.27"/>
    </reaction>
</comment>
<feature type="domain" description="U-box" evidence="6">
    <location>
        <begin position="29"/>
        <end position="103"/>
    </location>
</feature>
<dbReference type="InterPro" id="IPR013083">
    <property type="entry name" value="Znf_RING/FYVE/PHD"/>
</dbReference>
<evidence type="ECO:0000256" key="5">
    <source>
        <dbReference type="RuleBase" id="RU369093"/>
    </source>
</evidence>
<dbReference type="Gene3D" id="1.25.10.10">
    <property type="entry name" value="Leucine-rich Repeat Variant"/>
    <property type="match status" value="1"/>
</dbReference>
<dbReference type="Proteomes" id="UP001454036">
    <property type="component" value="Unassembled WGS sequence"/>
</dbReference>
<sequence>MVFSLRGKKCSKKGPKNELLEGNINLELTIPTHFRCPISLDLMKDPVTLATGITYDRESIEKWIDSGNLTCPVTHQMLHDLNMVPNHSLRKMIQDWCVENKSHGIERIPTPRIPISAYQVSQICLKIVDATEQSDEEKLKGLIRKVKVIARESEKNKNCIVENGAGRVFAGAFDSFASLSMEKYADLLKRILSVLAWMFPFGEQGLSKIGSRTSLQCMVWFLKGEDLSGKQNSVIVLKQLLSLDKSYANKLMEIEGVAETLIKIVHAPISPAAMKASLVVMYNLMEGNEKVMESFVDMGLAQIVIEVVVDGEKSMSEKALGILDQICNYPKGKEIASSYALTMPVLVKKLLRVTELATEFTVSIMWKLCSKNHENLVVEALQVGAFPKLLVLLQVGCVQSTKEKVTDLLKLMNLYKDKVECVDSASGFKYLKGSN</sequence>
<gene>
    <name evidence="7" type="ORF">LIER_26546</name>
</gene>
<accession>A0AAV3RA94</accession>
<dbReference type="Pfam" id="PF25598">
    <property type="entry name" value="ARM_PUB"/>
    <property type="match status" value="1"/>
</dbReference>
<dbReference type="PROSITE" id="PS51698">
    <property type="entry name" value="U_BOX"/>
    <property type="match status" value="1"/>
</dbReference>
<dbReference type="EMBL" id="BAABME010008285">
    <property type="protein sequence ID" value="GAA0172794.1"/>
    <property type="molecule type" value="Genomic_DNA"/>
</dbReference>
<dbReference type="InterPro" id="IPR045210">
    <property type="entry name" value="RING-Ubox_PUB"/>
</dbReference>
<comment type="caution">
    <text evidence="7">The sequence shown here is derived from an EMBL/GenBank/DDBJ whole genome shotgun (WGS) entry which is preliminary data.</text>
</comment>
<comment type="function">
    <text evidence="5">Functions as an E3 ubiquitin ligase.</text>
</comment>
<comment type="pathway">
    <text evidence="2 5">Protein modification; protein ubiquitination.</text>
</comment>
<evidence type="ECO:0000313" key="7">
    <source>
        <dbReference type="EMBL" id="GAA0172794.1"/>
    </source>
</evidence>